<dbReference type="PROSITE" id="PS00439">
    <property type="entry name" value="ACYLTRANSF_C_1"/>
    <property type="match status" value="1"/>
</dbReference>
<feature type="active site" description="Proton acceptor" evidence="4">
    <location>
        <position position="399"/>
    </location>
</feature>
<dbReference type="InterPro" id="IPR042231">
    <property type="entry name" value="Cho/carn_acyl_trans_2"/>
</dbReference>
<evidence type="ECO:0000256" key="3">
    <source>
        <dbReference type="ARBA" id="ARBA00023315"/>
    </source>
</evidence>
<dbReference type="InterPro" id="IPR039551">
    <property type="entry name" value="Cho/carn_acyl_trans"/>
</dbReference>
<evidence type="ECO:0000256" key="4">
    <source>
        <dbReference type="PIRSR" id="PIRSR600542-1"/>
    </source>
</evidence>
<dbReference type="KEGG" id="mgl:MGL_2611"/>
<dbReference type="Proteomes" id="UP000008837">
    <property type="component" value="Unassembled WGS sequence"/>
</dbReference>
<reference evidence="6 7" key="1">
    <citation type="journal article" date="2007" name="Proc. Natl. Acad. Sci. U.S.A.">
        <title>Dandruff-associated Malassezia genomes reveal convergent and divergent virulence traits shared with plant and human fungal pathogens.</title>
        <authorList>
            <person name="Xu J."/>
            <person name="Saunders C.W."/>
            <person name="Hu P."/>
            <person name="Grant R.A."/>
            <person name="Boekhout T."/>
            <person name="Kuramae E.E."/>
            <person name="Kronstad J.W."/>
            <person name="Deangelis Y.M."/>
            <person name="Reeder N.L."/>
            <person name="Johnstone K.R."/>
            <person name="Leland M."/>
            <person name="Fieno A.M."/>
            <person name="Begley W.M."/>
            <person name="Sun Y."/>
            <person name="Lacey M.P."/>
            <person name="Chaudhary T."/>
            <person name="Keough T."/>
            <person name="Chu L."/>
            <person name="Sears R."/>
            <person name="Yuan B."/>
            <person name="Dawson T.L.Jr."/>
        </authorList>
    </citation>
    <scope>NUCLEOTIDE SEQUENCE [LARGE SCALE GENOMIC DNA]</scope>
    <source>
        <strain evidence="7">ATCC MYA-4612 / CBS 7966</strain>
    </source>
</reference>
<dbReference type="InParanoid" id="A8Q4R0"/>
<evidence type="ECO:0000259" key="5">
    <source>
        <dbReference type="Pfam" id="PF00755"/>
    </source>
</evidence>
<dbReference type="VEuPathDB" id="FungiDB:MGL_2611"/>
<keyword evidence="2" id="KW-0808">Transferase</keyword>
<accession>A8Q4R0</accession>
<name>A8Q4R0_MALGO</name>
<gene>
    <name evidence="6" type="ORF">MGL_2611</name>
</gene>
<dbReference type="STRING" id="425265.A8Q4R0"/>
<sequence length="698" mass="77496">MAFRVIGRTPVVSISKRTLSTSSVSRFMPSMLARISPTTFQMQSALPRLPVPRLEDSLERYLRSLEPILRQKEVLGELPSGSTAESEMQQRRTWAKELIESGVGPRLNERLVDVDQTTENNWFDDRFWLLKAYHEWRAPLLVNSNWWNMFLPDPCMPAELSERVDAPAYTQEAIDLQNWDGIEYGLRRATWITYRATLYKIALDRQTIKPDASRAGAFCMHQYSRMFGVTRIPNRPADHNTATSISAASRHVTVLVRDNVYELPVIDEHGEIFPLTAIEKALQDIIADAKQAKGDGIPVMTCDDRDAWTKAREHLLSLGPQNRQSLQSIQTSLFVLALDCNNIGAPLGAKPNVGSEPSYSSAVGINTAGAGRLGHNRWFDKAISFVVEPTGRAGLSGEHSPVDALIPSFLSETVLAAPMPPPTENFPEKLEGVSLLETSPTWHKLSWLVDDQVRASIAAAEDTAKAITSDSDIGVLWYSEYGADWIKKVARQAPDAYIQMALQLAYASVHGRQTATYETASTRLFRHGRTDVIRSFSNEAFNFVQGVRMNKPAAELYKLLTDATTSHTRQTRDHSFGKGFDRHLMGLRLSFRPEDDGEVPKLFSDPLLGESASWKLSTSGLSAGDKFVGTGFGCGFPDGFGVNYLAGSKTLKFGLESKRSNPEGQGHPIHMYKESIANALRIMRTIVEQGAPPLEAKL</sequence>
<evidence type="ECO:0000313" key="7">
    <source>
        <dbReference type="Proteomes" id="UP000008837"/>
    </source>
</evidence>
<protein>
    <recommendedName>
        <fullName evidence="5">Choline/carnitine acyltransferase domain-containing protein</fullName>
    </recommendedName>
</protein>
<feature type="domain" description="Choline/carnitine acyltransferase" evidence="5">
    <location>
        <begin position="49"/>
        <end position="666"/>
    </location>
</feature>
<comment type="similarity">
    <text evidence="1">Belongs to the carnitine/choline acetyltransferase family.</text>
</comment>
<dbReference type="RefSeq" id="XP_001730229.1">
    <property type="nucleotide sequence ID" value="XM_001730177.1"/>
</dbReference>
<organism evidence="6 7">
    <name type="scientific">Malassezia globosa (strain ATCC MYA-4612 / CBS 7966)</name>
    <name type="common">Dandruff-associated fungus</name>
    <dbReference type="NCBI Taxonomy" id="425265"/>
    <lineage>
        <taxon>Eukaryota</taxon>
        <taxon>Fungi</taxon>
        <taxon>Dikarya</taxon>
        <taxon>Basidiomycota</taxon>
        <taxon>Ustilaginomycotina</taxon>
        <taxon>Malasseziomycetes</taxon>
        <taxon>Malasseziales</taxon>
        <taxon>Malasseziaceae</taxon>
        <taxon>Malassezia</taxon>
    </lineage>
</organism>
<dbReference type="PANTHER" id="PTHR22589:SF107">
    <property type="entry name" value="CHOLINE_CARNITINE ACYLTRANSFERASE DOMAIN-CONTAINING PROTEIN"/>
    <property type="match status" value="1"/>
</dbReference>
<dbReference type="GO" id="GO:0016746">
    <property type="term" value="F:acyltransferase activity"/>
    <property type="evidence" value="ECO:0007669"/>
    <property type="project" value="UniProtKB-KW"/>
</dbReference>
<dbReference type="InterPro" id="IPR000542">
    <property type="entry name" value="Carn_acyl_trans"/>
</dbReference>
<dbReference type="InterPro" id="IPR023213">
    <property type="entry name" value="CAT-like_dom_sf"/>
</dbReference>
<dbReference type="Gene3D" id="3.30.559.10">
    <property type="entry name" value="Chloramphenicol acetyltransferase-like domain"/>
    <property type="match status" value="1"/>
</dbReference>
<dbReference type="OrthoDB" id="240216at2759"/>
<dbReference type="GeneID" id="5854534"/>
<evidence type="ECO:0000256" key="2">
    <source>
        <dbReference type="ARBA" id="ARBA00022679"/>
    </source>
</evidence>
<dbReference type="SUPFAM" id="SSF52777">
    <property type="entry name" value="CoA-dependent acyltransferases"/>
    <property type="match status" value="2"/>
</dbReference>
<comment type="caution">
    <text evidence="6">The sequence shown here is derived from an EMBL/GenBank/DDBJ whole genome shotgun (WGS) entry which is preliminary data.</text>
</comment>
<keyword evidence="7" id="KW-1185">Reference proteome</keyword>
<evidence type="ECO:0000256" key="1">
    <source>
        <dbReference type="ARBA" id="ARBA00005232"/>
    </source>
</evidence>
<dbReference type="EMBL" id="AAYY01000009">
    <property type="protein sequence ID" value="EDP43015.1"/>
    <property type="molecule type" value="Genomic_DNA"/>
</dbReference>
<proteinExistence type="inferred from homology"/>
<dbReference type="OMA" id="FIKQQKC"/>
<dbReference type="Gene3D" id="3.30.559.70">
    <property type="entry name" value="Choline/Carnitine o-acyltransferase, domain 2"/>
    <property type="match status" value="1"/>
</dbReference>
<evidence type="ECO:0000313" key="6">
    <source>
        <dbReference type="EMBL" id="EDP43015.1"/>
    </source>
</evidence>
<dbReference type="AlphaFoldDB" id="A8Q4R0"/>
<dbReference type="PANTHER" id="PTHR22589">
    <property type="entry name" value="CARNITINE O-ACYLTRANSFERASE"/>
    <property type="match status" value="1"/>
</dbReference>
<keyword evidence="3" id="KW-0012">Acyltransferase</keyword>
<dbReference type="Pfam" id="PF00755">
    <property type="entry name" value="Carn_acyltransf"/>
    <property type="match status" value="1"/>
</dbReference>